<dbReference type="EMBL" id="LMWS01000017">
    <property type="protein sequence ID" value="KUN37995.1"/>
    <property type="molecule type" value="Genomic_DNA"/>
</dbReference>
<evidence type="ECO:0000313" key="1">
    <source>
        <dbReference type="EMBL" id="KUN37995.1"/>
    </source>
</evidence>
<dbReference type="STRING" id="68231.AQJ30_14025"/>
<accession>A0A101QXN5</accession>
<protein>
    <recommendedName>
        <fullName evidence="3">Carrier domain-containing protein</fullName>
    </recommendedName>
</protein>
<dbReference type="InterPro" id="IPR036736">
    <property type="entry name" value="ACP-like_sf"/>
</dbReference>
<dbReference type="GeneID" id="91425717"/>
<comment type="caution">
    <text evidence="1">The sequence shown here is derived from an EMBL/GenBank/DDBJ whole genome shotgun (WGS) entry which is preliminary data.</text>
</comment>
<dbReference type="SUPFAM" id="SSF47336">
    <property type="entry name" value="ACP-like"/>
    <property type="match status" value="1"/>
</dbReference>
<sequence>MTRDQVSAVVRENILAVRPDLDPSEIREDRTMEELGCSSLDRLDVVVGCLDACDLDLRAERLDGVTGIGGLVDALLAGAVRRP</sequence>
<dbReference type="Proteomes" id="UP000053271">
    <property type="component" value="Unassembled WGS sequence"/>
</dbReference>
<gene>
    <name evidence="1" type="ORF">AQJ30_14025</name>
</gene>
<proteinExistence type="predicted"/>
<dbReference type="AlphaFoldDB" id="A0A101QXN5"/>
<evidence type="ECO:0000313" key="2">
    <source>
        <dbReference type="Proteomes" id="UP000053271"/>
    </source>
</evidence>
<name>A0A101QXN5_9ACTN</name>
<organism evidence="1 2">
    <name type="scientific">Streptomyces longwoodensis</name>
    <dbReference type="NCBI Taxonomy" id="68231"/>
    <lineage>
        <taxon>Bacteria</taxon>
        <taxon>Bacillati</taxon>
        <taxon>Actinomycetota</taxon>
        <taxon>Actinomycetes</taxon>
        <taxon>Kitasatosporales</taxon>
        <taxon>Streptomycetaceae</taxon>
        <taxon>Streptomyces</taxon>
    </lineage>
</organism>
<dbReference type="Gene3D" id="1.10.1200.10">
    <property type="entry name" value="ACP-like"/>
    <property type="match status" value="1"/>
</dbReference>
<evidence type="ECO:0008006" key="3">
    <source>
        <dbReference type="Google" id="ProtNLM"/>
    </source>
</evidence>
<reference evidence="1 2" key="1">
    <citation type="submission" date="2015-10" db="EMBL/GenBank/DDBJ databases">
        <title>Draft genome sequence of Streptomyces longwoodensis DSM 41677, type strain for the species Streptomyces longwoodensis.</title>
        <authorList>
            <person name="Ruckert C."/>
            <person name="Winkler A."/>
            <person name="Kalinowski J."/>
            <person name="Kampfer P."/>
            <person name="Glaeser S."/>
        </authorList>
    </citation>
    <scope>NUCLEOTIDE SEQUENCE [LARGE SCALE GENOMIC DNA]</scope>
    <source>
        <strain evidence="1 2">DSM 41677</strain>
    </source>
</reference>
<dbReference type="RefSeq" id="WP_067233255.1">
    <property type="nucleotide sequence ID" value="NZ_JBFADE010000017.1"/>
</dbReference>
<keyword evidence="2" id="KW-1185">Reference proteome</keyword>